<gene>
    <name evidence="1" type="ORF">IAC06_02125</name>
</gene>
<evidence type="ECO:0000313" key="1">
    <source>
        <dbReference type="EMBL" id="MBO8451668.1"/>
    </source>
</evidence>
<name>A0A9D9HI57_9BACT</name>
<evidence type="ECO:0000313" key="2">
    <source>
        <dbReference type="Proteomes" id="UP000823661"/>
    </source>
</evidence>
<organism evidence="1 2">
    <name type="scientific">Candidatus Cryptobacteroides intestinavium</name>
    <dbReference type="NCBI Taxonomy" id="2840766"/>
    <lineage>
        <taxon>Bacteria</taxon>
        <taxon>Pseudomonadati</taxon>
        <taxon>Bacteroidota</taxon>
        <taxon>Bacteroidia</taxon>
        <taxon>Bacteroidales</taxon>
        <taxon>Candidatus Cryptobacteroides</taxon>
    </lineage>
</organism>
<sequence>MHPKDATEGVYRGSAAHISTFLWRYAPQGCHRERILRVAGAYLTGHRFFAAAQNDNERVLRMTE</sequence>
<comment type="caution">
    <text evidence="1">The sequence shown here is derived from an EMBL/GenBank/DDBJ whole genome shotgun (WGS) entry which is preliminary data.</text>
</comment>
<accession>A0A9D9HI57</accession>
<dbReference type="AlphaFoldDB" id="A0A9D9HI57"/>
<protein>
    <submittedName>
        <fullName evidence="1">Uncharacterized protein</fullName>
    </submittedName>
</protein>
<proteinExistence type="predicted"/>
<dbReference type="Proteomes" id="UP000823661">
    <property type="component" value="Unassembled WGS sequence"/>
</dbReference>
<dbReference type="EMBL" id="JADIMI010000018">
    <property type="protein sequence ID" value="MBO8451668.1"/>
    <property type="molecule type" value="Genomic_DNA"/>
</dbReference>
<reference evidence="1" key="1">
    <citation type="submission" date="2020-10" db="EMBL/GenBank/DDBJ databases">
        <authorList>
            <person name="Gilroy R."/>
        </authorList>
    </citation>
    <scope>NUCLEOTIDE SEQUENCE</scope>
    <source>
        <strain evidence="1">B1-20833</strain>
    </source>
</reference>
<reference evidence="1" key="2">
    <citation type="journal article" date="2021" name="PeerJ">
        <title>Extensive microbial diversity within the chicken gut microbiome revealed by metagenomics and culture.</title>
        <authorList>
            <person name="Gilroy R."/>
            <person name="Ravi A."/>
            <person name="Getino M."/>
            <person name="Pursley I."/>
            <person name="Horton D.L."/>
            <person name="Alikhan N.F."/>
            <person name="Baker D."/>
            <person name="Gharbi K."/>
            <person name="Hall N."/>
            <person name="Watson M."/>
            <person name="Adriaenssens E.M."/>
            <person name="Foster-Nyarko E."/>
            <person name="Jarju S."/>
            <person name="Secka A."/>
            <person name="Antonio M."/>
            <person name="Oren A."/>
            <person name="Chaudhuri R.R."/>
            <person name="La Ragione R."/>
            <person name="Hildebrand F."/>
            <person name="Pallen M.J."/>
        </authorList>
    </citation>
    <scope>NUCLEOTIDE SEQUENCE</scope>
    <source>
        <strain evidence="1">B1-20833</strain>
    </source>
</reference>